<dbReference type="CTD" id="20234233"/>
<dbReference type="InterPro" id="IPR008428">
    <property type="entry name" value="Chond_GalNAc"/>
</dbReference>
<comment type="subcellular location">
    <subcellularLocation>
        <location evidence="1 9">Golgi apparatus</location>
        <location evidence="1 9">Golgi stack membrane</location>
        <topology evidence="1 9">Single-pass type II membrane protein</topology>
    </subcellularLocation>
</comment>
<evidence type="ECO:0000256" key="8">
    <source>
        <dbReference type="ARBA" id="ARBA00023136"/>
    </source>
</evidence>
<dbReference type="RefSeq" id="XP_009048134.1">
    <property type="nucleotide sequence ID" value="XM_009049886.1"/>
</dbReference>
<evidence type="ECO:0000256" key="7">
    <source>
        <dbReference type="ARBA" id="ARBA00023034"/>
    </source>
</evidence>
<keyword evidence="3 9" id="KW-0808">Transferase</keyword>
<keyword evidence="5 9" id="KW-0735">Signal-anchor</keyword>
<evidence type="ECO:0000256" key="1">
    <source>
        <dbReference type="ARBA" id="ARBA00004447"/>
    </source>
</evidence>
<comment type="similarity">
    <text evidence="2 9">Belongs to the chondroitin N-acetylgalactosaminyltransferase family.</text>
</comment>
<organism evidence="10 11">
    <name type="scientific">Lottia gigantea</name>
    <name type="common">Giant owl limpet</name>
    <dbReference type="NCBI Taxonomy" id="225164"/>
    <lineage>
        <taxon>Eukaryota</taxon>
        <taxon>Metazoa</taxon>
        <taxon>Spiralia</taxon>
        <taxon>Lophotrochozoa</taxon>
        <taxon>Mollusca</taxon>
        <taxon>Gastropoda</taxon>
        <taxon>Patellogastropoda</taxon>
        <taxon>Lottioidea</taxon>
        <taxon>Lottiidae</taxon>
        <taxon>Lottia</taxon>
    </lineage>
</organism>
<keyword evidence="8" id="KW-0472">Membrane</keyword>
<evidence type="ECO:0000256" key="5">
    <source>
        <dbReference type="ARBA" id="ARBA00022968"/>
    </source>
</evidence>
<keyword evidence="4" id="KW-0812">Transmembrane</keyword>
<dbReference type="GO" id="GO:0047238">
    <property type="term" value="F:glucuronosyl-N-acetylgalactosaminyl-proteoglycan 4-beta-N-acetylgalactosaminyltransferase activity"/>
    <property type="evidence" value="ECO:0007669"/>
    <property type="project" value="TreeGrafter"/>
</dbReference>
<evidence type="ECO:0000256" key="4">
    <source>
        <dbReference type="ARBA" id="ARBA00022692"/>
    </source>
</evidence>
<dbReference type="PANTHER" id="PTHR12369:SF11">
    <property type="entry name" value="HEXOSYLTRANSFERASE"/>
    <property type="match status" value="1"/>
</dbReference>
<dbReference type="HOGENOM" id="CLU_016244_2_0_1"/>
<keyword evidence="7 9" id="KW-0333">Golgi apparatus</keyword>
<dbReference type="EMBL" id="KB200522">
    <property type="protein sequence ID" value="ESP01191.1"/>
    <property type="molecule type" value="Genomic_DNA"/>
</dbReference>
<accession>V4B1K6</accession>
<dbReference type="EC" id="2.4.1.-" evidence="9"/>
<reference evidence="10 11" key="1">
    <citation type="journal article" date="2013" name="Nature">
        <title>Insights into bilaterian evolution from three spiralian genomes.</title>
        <authorList>
            <person name="Simakov O."/>
            <person name="Marletaz F."/>
            <person name="Cho S.J."/>
            <person name="Edsinger-Gonzales E."/>
            <person name="Havlak P."/>
            <person name="Hellsten U."/>
            <person name="Kuo D.H."/>
            <person name="Larsson T."/>
            <person name="Lv J."/>
            <person name="Arendt D."/>
            <person name="Savage R."/>
            <person name="Osoegawa K."/>
            <person name="de Jong P."/>
            <person name="Grimwood J."/>
            <person name="Chapman J.A."/>
            <person name="Shapiro H."/>
            <person name="Aerts A."/>
            <person name="Otillar R.P."/>
            <person name="Terry A.Y."/>
            <person name="Boore J.L."/>
            <person name="Grigoriev I.V."/>
            <person name="Lindberg D.R."/>
            <person name="Seaver E.C."/>
            <person name="Weisblat D.A."/>
            <person name="Putnam N.H."/>
            <person name="Rokhsar D.S."/>
        </authorList>
    </citation>
    <scope>NUCLEOTIDE SEQUENCE [LARGE SCALE GENOMIC DNA]</scope>
</reference>
<dbReference type="GO" id="GO:0032580">
    <property type="term" value="C:Golgi cisterna membrane"/>
    <property type="evidence" value="ECO:0007669"/>
    <property type="project" value="UniProtKB-SubCell"/>
</dbReference>
<evidence type="ECO:0000256" key="2">
    <source>
        <dbReference type="ARBA" id="ARBA00009239"/>
    </source>
</evidence>
<dbReference type="Pfam" id="PF05679">
    <property type="entry name" value="CHGN"/>
    <property type="match status" value="1"/>
</dbReference>
<dbReference type="InterPro" id="IPR051227">
    <property type="entry name" value="CS_glycosyltransferase"/>
</dbReference>
<dbReference type="STRING" id="225164.V4B1K6"/>
<dbReference type="OrthoDB" id="6135379at2759"/>
<keyword evidence="6" id="KW-1133">Transmembrane helix</keyword>
<dbReference type="GeneID" id="20234233"/>
<proteinExistence type="inferred from homology"/>
<dbReference type="Proteomes" id="UP000030746">
    <property type="component" value="Unassembled WGS sequence"/>
</dbReference>
<dbReference type="AlphaFoldDB" id="V4B1K6"/>
<gene>
    <name evidence="10" type="ORF">LOTGIDRAFT_139814</name>
</gene>
<dbReference type="KEGG" id="lgi:LOTGIDRAFT_139814"/>
<dbReference type="InterPro" id="IPR029044">
    <property type="entry name" value="Nucleotide-diphossugar_trans"/>
</dbReference>
<sequence length="670" mass="77311">MLMAVMTSRKFLETRALDIHETWGSRVPGSILYFVGDAETYAGDLPVVTLNNINDTSYPPQRKSFTMIEFISKTLTDHYEWFVRSDDDIYIRTDKLELLLRRLDSSKAWYIGQPGYGLKHERGKLGLVKPFCMGGVGITFSRSVLVEVGKHLVSDCLNNTVTTHEDTELGRCIYKFTGLPCTTSSKVGELKILFNSAIRRTNGRCDWLEVGAITLHPIKVHPHMLRIDSLYSDLKVQQLVQKMNSLQQEIFDSDETLKTKMGTLMTTAGDVEILDDDVVLGSDIAFKFENAPESRAKIEDLPRLIEKEIEYEWDSLDWRNRRLNTQGSEYHKTKMYFTSSIFIPKIATELEIKYGSKLEFKKLLPFIYLRLKSGTDIEFILQHKDNNNKKHLIKTIQKFSGIQFREMMPLPHPETWIILPLLGRSIEYRRFLDTLVRAVEKNGKLIKLKVVLYEDGGGQFRLTQKISNHFRNSSKNLSILTILTKGPFSRGRAISKGVEQLSLNSLLIFMDVDMYIDEYFLHRAVLNTIRGKQVWFPICFSQFNPIIACYRKHHCSMENNHGDDFGLWREFGFGIASMYRQDLIKVGGFNLKIQGWGREDQELYEKIIQRSDLHVLRTVDPSLIHIYHEKSCNREELGDKFTDCLGSKLSLYGNMDTLATIVMDLRVIKV</sequence>
<evidence type="ECO:0000256" key="6">
    <source>
        <dbReference type="ARBA" id="ARBA00022989"/>
    </source>
</evidence>
<evidence type="ECO:0000313" key="11">
    <source>
        <dbReference type="Proteomes" id="UP000030746"/>
    </source>
</evidence>
<dbReference type="PANTHER" id="PTHR12369">
    <property type="entry name" value="CHONDROITIN SYNTHASE"/>
    <property type="match status" value="1"/>
</dbReference>
<dbReference type="SUPFAM" id="SSF53448">
    <property type="entry name" value="Nucleotide-diphospho-sugar transferases"/>
    <property type="match status" value="2"/>
</dbReference>
<keyword evidence="11" id="KW-1185">Reference proteome</keyword>
<evidence type="ECO:0000313" key="10">
    <source>
        <dbReference type="EMBL" id="ESP01191.1"/>
    </source>
</evidence>
<dbReference type="Gene3D" id="3.90.550.10">
    <property type="entry name" value="Spore Coat Polysaccharide Biosynthesis Protein SpsA, Chain A"/>
    <property type="match status" value="1"/>
</dbReference>
<dbReference type="Gene3D" id="3.90.550.50">
    <property type="match status" value="1"/>
</dbReference>
<evidence type="ECO:0000256" key="9">
    <source>
        <dbReference type="RuleBase" id="RU364016"/>
    </source>
</evidence>
<protein>
    <recommendedName>
        <fullName evidence="9">Hexosyltransferase</fullName>
        <ecNumber evidence="9">2.4.1.-</ecNumber>
    </recommendedName>
</protein>
<dbReference type="OMA" id="GEHKLIS"/>
<name>V4B1K6_LOTGI</name>
<evidence type="ECO:0000256" key="3">
    <source>
        <dbReference type="ARBA" id="ARBA00022679"/>
    </source>
</evidence>